<dbReference type="EMBL" id="AYTF01000002">
    <property type="protein sequence ID" value="ESV62277.1"/>
    <property type="molecule type" value="Genomic_DNA"/>
</dbReference>
<dbReference type="Proteomes" id="UP000018502">
    <property type="component" value="Unassembled WGS sequence"/>
</dbReference>
<evidence type="ECO:0000313" key="1">
    <source>
        <dbReference type="EMBL" id="ESV62277.1"/>
    </source>
</evidence>
<comment type="caution">
    <text evidence="1">The sequence shown here is derived from an EMBL/GenBank/DDBJ whole genome shotgun (WGS) entry which is preliminary data.</text>
</comment>
<proteinExistence type="predicted"/>
<reference evidence="1 2" key="1">
    <citation type="journal article" date="2014" name="Emerg. Infect. Dis.">
        <title>High-level Relatedness among Mycobacterium abscessus subsp. massiliense Strains from Widely Separated Outbreaks.</title>
        <authorList>
            <person name="Tettelin H."/>
            <person name="Davidson R.M."/>
            <person name="Agrawal S."/>
            <person name="Aitken M.L."/>
            <person name="Shallom S."/>
            <person name="Hasan N.A."/>
            <person name="Strong M."/>
            <person name="Nogueira de Moura V.C."/>
            <person name="De Groote M.A."/>
            <person name="Duarte R.S."/>
            <person name="Hine E."/>
            <person name="Parankush S."/>
            <person name="Su Q."/>
            <person name="Daugherty S.C."/>
            <person name="Fraser C.M."/>
            <person name="Brown-Elliott B.A."/>
            <person name="Wallace R.J.Jr."/>
            <person name="Holland S.M."/>
            <person name="Sampaio E.P."/>
            <person name="Olivier K.N."/>
            <person name="Jackson M."/>
            <person name="Zelazny A.M."/>
        </authorList>
    </citation>
    <scope>NUCLEOTIDE SEQUENCE [LARGE SCALE GENOMIC DNA]</scope>
    <source>
        <strain evidence="1 2">MAB_091912_2446</strain>
    </source>
</reference>
<name>A0A829MB85_9MYCO</name>
<gene>
    <name evidence="1" type="ORF">L833_4682</name>
</gene>
<dbReference type="AlphaFoldDB" id="A0A829MB85"/>
<accession>A0A829MB85</accession>
<organism evidence="1 2">
    <name type="scientific">Mycobacteroides abscessus MAB_091912_2446</name>
    <dbReference type="NCBI Taxonomy" id="1335414"/>
    <lineage>
        <taxon>Bacteria</taxon>
        <taxon>Bacillati</taxon>
        <taxon>Actinomycetota</taxon>
        <taxon>Actinomycetes</taxon>
        <taxon>Mycobacteriales</taxon>
        <taxon>Mycobacteriaceae</taxon>
        <taxon>Mycobacteroides</taxon>
        <taxon>Mycobacteroides abscessus</taxon>
    </lineage>
</organism>
<evidence type="ECO:0000313" key="2">
    <source>
        <dbReference type="Proteomes" id="UP000018502"/>
    </source>
</evidence>
<protein>
    <submittedName>
        <fullName evidence="1">Uncharacterized protein</fullName>
    </submittedName>
</protein>
<sequence>MTHTCSCGHDLGDHQTYFGPCLAMLPGSFETHYRYCPCGGFDRDNPEAV</sequence>